<keyword evidence="3 12" id="KW-0819">tRNA processing</keyword>
<dbReference type="Proteomes" id="UP001461498">
    <property type="component" value="Unassembled WGS sequence"/>
</dbReference>
<feature type="binding site" evidence="14">
    <location>
        <position position="56"/>
    </location>
    <ligand>
        <name>Mg(2+)</name>
        <dbReference type="ChEBI" id="CHEBI:18420"/>
        <label>1</label>
        <note>catalytic</note>
    </ligand>
</feature>
<keyword evidence="6 12" id="KW-0547">Nucleotide-binding</keyword>
<accession>A0AAW1DN73</accession>
<dbReference type="PANTHER" id="PTHR12729:SF6">
    <property type="entry name" value="TRNA(HIS) GUANYLYLTRANSFERASE-RELATED"/>
    <property type="match status" value="1"/>
</dbReference>
<evidence type="ECO:0000256" key="8">
    <source>
        <dbReference type="ARBA" id="ARBA00023134"/>
    </source>
</evidence>
<keyword evidence="5 12" id="KW-0479">Metal-binding</keyword>
<dbReference type="GO" id="GO:0005525">
    <property type="term" value="F:GTP binding"/>
    <property type="evidence" value="ECO:0007669"/>
    <property type="project" value="UniProtKB-UniRule"/>
</dbReference>
<dbReference type="FunFam" id="3.30.70.3000:FF:000001">
    <property type="entry name" value="tRNA(His) guanylyltransferase"/>
    <property type="match status" value="1"/>
</dbReference>
<feature type="binding site" evidence="13">
    <location>
        <begin position="56"/>
        <end position="61"/>
    </location>
    <ligand>
        <name>GTP</name>
        <dbReference type="ChEBI" id="CHEBI:37565"/>
    </ligand>
</feature>
<evidence type="ECO:0000256" key="9">
    <source>
        <dbReference type="ARBA" id="ARBA00047281"/>
    </source>
</evidence>
<feature type="binding site" evidence="14">
    <location>
        <position position="57"/>
    </location>
    <ligand>
        <name>Mg(2+)</name>
        <dbReference type="ChEBI" id="CHEBI:18420"/>
        <label>1</label>
        <note>catalytic</note>
    </ligand>
</feature>
<evidence type="ECO:0000256" key="4">
    <source>
        <dbReference type="ARBA" id="ARBA00022695"/>
    </source>
</evidence>
<evidence type="ECO:0000256" key="7">
    <source>
        <dbReference type="ARBA" id="ARBA00022842"/>
    </source>
</evidence>
<feature type="binding site" evidence="14">
    <location>
        <position position="103"/>
    </location>
    <ligand>
        <name>Mg(2+)</name>
        <dbReference type="ChEBI" id="CHEBI:18420"/>
        <label>2</label>
        <note>catalytic</note>
    </ligand>
</feature>
<dbReference type="GO" id="GO:0008193">
    <property type="term" value="F:tRNA guanylyltransferase activity"/>
    <property type="evidence" value="ECO:0007669"/>
    <property type="project" value="UniProtKB-UniRule"/>
</dbReference>
<evidence type="ECO:0000256" key="14">
    <source>
        <dbReference type="PIRSR" id="PIRSR028980-2"/>
    </source>
</evidence>
<evidence type="ECO:0000256" key="13">
    <source>
        <dbReference type="PIRSR" id="PIRSR028980-1"/>
    </source>
</evidence>
<dbReference type="InterPro" id="IPR024956">
    <property type="entry name" value="tRNAHis_GuaTrfase_cat"/>
</dbReference>
<evidence type="ECO:0000259" key="16">
    <source>
        <dbReference type="Pfam" id="PF14413"/>
    </source>
</evidence>
<dbReference type="Pfam" id="PF04446">
    <property type="entry name" value="Thg1"/>
    <property type="match status" value="1"/>
</dbReference>
<feature type="binding site" evidence="14">
    <location>
        <position position="103"/>
    </location>
    <ligand>
        <name>Mg(2+)</name>
        <dbReference type="ChEBI" id="CHEBI:18420"/>
        <label>1</label>
        <note>catalytic</note>
    </ligand>
</feature>
<dbReference type="PIRSF" id="PIRSF028980">
    <property type="entry name" value="tRNAHis_guanylyltransferase"/>
    <property type="match status" value="1"/>
</dbReference>
<dbReference type="InterPro" id="IPR007537">
    <property type="entry name" value="tRNAHis_GuaTrfase_Thg1"/>
</dbReference>
<feature type="binding site" evidence="13">
    <location>
        <begin position="102"/>
        <end position="103"/>
    </location>
    <ligand>
        <name>GTP</name>
        <dbReference type="ChEBI" id="CHEBI:37565"/>
    </ligand>
</feature>
<dbReference type="InterPro" id="IPR025845">
    <property type="entry name" value="Thg1_C_dom"/>
</dbReference>
<evidence type="ECO:0000256" key="5">
    <source>
        <dbReference type="ARBA" id="ARBA00022723"/>
    </source>
</evidence>
<dbReference type="GO" id="GO:0006400">
    <property type="term" value="P:tRNA modification"/>
    <property type="evidence" value="ECO:0007669"/>
    <property type="project" value="UniProtKB-UniRule"/>
</dbReference>
<keyword evidence="19" id="KW-1185">Reference proteome</keyword>
<sequence>MNFGSFFLNGYIKKVNKRYFYSSKILNMAKSKFEYVRNFEREDKCLENCWIVVRIDGKAFHKFSDLHKFKKPNDERSLKLMTKSAVNVMSEFRDIIIAFGHSDEYSFVFKKDTSIYNRRGEKLVSLVTSLFSSSYVFFWDEYFPTKKPLYVPHFDGRVVLYPTDNNLKDYLSWRQADVHVNNLYNTCFWNLVINAGQTKAEAEKTLRGTLAADKNEILFQKFNINYNFEPEIFRKGTTLVRKLVKLPKNDDIRQVICAYHKDIIKNKFWEENSEILQLKSPGIVPYEENIEYFEILKKSQSEKSFEAD</sequence>
<dbReference type="InterPro" id="IPR038469">
    <property type="entry name" value="tRNAHis_GuaTrfase_Thg1_sf"/>
</dbReference>
<dbReference type="EMBL" id="JAPXFL010000002">
    <property type="protein sequence ID" value="KAK9511165.1"/>
    <property type="molecule type" value="Genomic_DNA"/>
</dbReference>
<proteinExistence type="inferred from homology"/>
<keyword evidence="2 12" id="KW-0808">Transferase</keyword>
<dbReference type="EMBL" id="JAPXFL010000002">
    <property type="protein sequence ID" value="KAK9511063.1"/>
    <property type="molecule type" value="Genomic_DNA"/>
</dbReference>
<evidence type="ECO:0000313" key="19">
    <source>
        <dbReference type="Proteomes" id="UP001461498"/>
    </source>
</evidence>
<dbReference type="Gene3D" id="3.30.70.3000">
    <property type="match status" value="1"/>
</dbReference>
<name>A0AAW1DN73_9HEMI</name>
<dbReference type="GO" id="GO:0000287">
    <property type="term" value="F:magnesium ion binding"/>
    <property type="evidence" value="ECO:0007669"/>
    <property type="project" value="UniProtKB-UniRule"/>
</dbReference>
<evidence type="ECO:0000313" key="18">
    <source>
        <dbReference type="EMBL" id="KAK9511165.1"/>
    </source>
</evidence>
<reference evidence="18 19" key="1">
    <citation type="submission" date="2022-12" db="EMBL/GenBank/DDBJ databases">
        <title>Chromosome-level genome assembly of true bugs.</title>
        <authorList>
            <person name="Ma L."/>
            <person name="Li H."/>
        </authorList>
    </citation>
    <scope>NUCLEOTIDE SEQUENCE [LARGE SCALE GENOMIC DNA]</scope>
    <source>
        <strain evidence="18">Lab_2022b</strain>
    </source>
</reference>
<dbReference type="EC" id="2.7.7.79" evidence="12"/>
<protein>
    <recommendedName>
        <fullName evidence="12">tRNA(His) guanylyltransferase</fullName>
        <ecNumber evidence="12">2.7.7.79</ecNumber>
    </recommendedName>
    <alternativeName>
        <fullName evidence="12">tRNA-histidine guanylyltransferase</fullName>
    </alternativeName>
</protein>
<feature type="domain" description="Thg1 C-terminal" evidence="16">
    <location>
        <begin position="166"/>
        <end position="249"/>
    </location>
</feature>
<comment type="similarity">
    <text evidence="1 12">Belongs to the tRNA(His) guanylyltransferase family.</text>
</comment>
<dbReference type="Pfam" id="PF14413">
    <property type="entry name" value="Thg1C"/>
    <property type="match status" value="1"/>
</dbReference>
<comment type="cofactor">
    <cofactor evidence="14">
        <name>Mg(2+)</name>
        <dbReference type="ChEBI" id="CHEBI:18420"/>
    </cofactor>
    <text evidence="14">Binds 2 magnesium ions per subunit.</text>
</comment>
<comment type="catalytic activity">
    <reaction evidence="9 12">
        <text>a 5'-end ribonucleotide-tRNA(His) + GTP + ATP + H2O = a 5'-end phospho-guanosine-ribonucleotide-tRNA(His) + AMP + 2 diphosphate + H(+)</text>
        <dbReference type="Rhea" id="RHEA:54564"/>
        <dbReference type="Rhea" id="RHEA-COMP:14193"/>
        <dbReference type="Rhea" id="RHEA-COMP:14917"/>
        <dbReference type="ChEBI" id="CHEBI:15377"/>
        <dbReference type="ChEBI" id="CHEBI:15378"/>
        <dbReference type="ChEBI" id="CHEBI:30616"/>
        <dbReference type="ChEBI" id="CHEBI:33019"/>
        <dbReference type="ChEBI" id="CHEBI:37565"/>
        <dbReference type="ChEBI" id="CHEBI:138282"/>
        <dbReference type="ChEBI" id="CHEBI:141847"/>
        <dbReference type="ChEBI" id="CHEBI:456215"/>
        <dbReference type="EC" id="2.7.7.79"/>
    </reaction>
</comment>
<evidence type="ECO:0000256" key="11">
    <source>
        <dbReference type="ARBA" id="ARBA00065710"/>
    </source>
</evidence>
<feature type="domain" description="tRNAHis guanylyltransferase catalytic" evidence="15">
    <location>
        <begin position="33"/>
        <end position="162"/>
    </location>
</feature>
<evidence type="ECO:0000313" key="17">
    <source>
        <dbReference type="EMBL" id="KAK9511063.1"/>
    </source>
</evidence>
<evidence type="ECO:0000256" key="12">
    <source>
        <dbReference type="PIRNR" id="PIRNR028980"/>
    </source>
</evidence>
<keyword evidence="7 12" id="KW-0460">Magnesium</keyword>
<dbReference type="PANTHER" id="PTHR12729">
    <property type="entry name" value="TRNA(HIS) GUANYLYLTRANSFERASE-RELATED"/>
    <property type="match status" value="1"/>
</dbReference>
<evidence type="ECO:0000256" key="10">
    <source>
        <dbReference type="ARBA" id="ARBA00058346"/>
    </source>
</evidence>
<comment type="subunit">
    <text evidence="11">Homotetramer. Interacts with MFN1 and MFN2; functions as a guanyl-nucleotide exchange factor/GEF for MFN2 and also probably MFN1.</text>
</comment>
<feature type="binding site" evidence="14">
    <location>
        <position position="56"/>
    </location>
    <ligand>
        <name>Mg(2+)</name>
        <dbReference type="ChEBI" id="CHEBI:18420"/>
        <label>2</label>
        <note>catalytic</note>
    </ligand>
</feature>
<evidence type="ECO:0000259" key="15">
    <source>
        <dbReference type="Pfam" id="PF04446"/>
    </source>
</evidence>
<evidence type="ECO:0000256" key="2">
    <source>
        <dbReference type="ARBA" id="ARBA00022679"/>
    </source>
</evidence>
<evidence type="ECO:0000256" key="6">
    <source>
        <dbReference type="ARBA" id="ARBA00022741"/>
    </source>
</evidence>
<comment type="function">
    <text evidence="10">Adds a GMP to the 5'-end of tRNA(His) after transcription and RNase P cleavage. This step is essential for proper recognition of the tRNA and for the fidelity of protein synthesis. Also functions as a guanyl-nucleotide exchange factor/GEF for the MFN1 and MFN2 mitofusins thereby regulating mitochondrial fusion. By regulating both mitochondrial dynamics and bioenergetic function, it contributes to cell survival following oxidative stress.</text>
</comment>
<organism evidence="18 19">
    <name type="scientific">Rhynocoris fuscipes</name>
    <dbReference type="NCBI Taxonomy" id="488301"/>
    <lineage>
        <taxon>Eukaryota</taxon>
        <taxon>Metazoa</taxon>
        <taxon>Ecdysozoa</taxon>
        <taxon>Arthropoda</taxon>
        <taxon>Hexapoda</taxon>
        <taxon>Insecta</taxon>
        <taxon>Pterygota</taxon>
        <taxon>Neoptera</taxon>
        <taxon>Paraneoptera</taxon>
        <taxon>Hemiptera</taxon>
        <taxon>Heteroptera</taxon>
        <taxon>Panheteroptera</taxon>
        <taxon>Cimicomorpha</taxon>
        <taxon>Reduviidae</taxon>
        <taxon>Harpactorinae</taxon>
        <taxon>Harpactorini</taxon>
        <taxon>Rhynocoris</taxon>
    </lineage>
</organism>
<gene>
    <name evidence="17" type="ORF">O3M35_005706</name>
    <name evidence="18" type="ORF">O3M35_005778</name>
</gene>
<comment type="caution">
    <text evidence="18">The sequence shown here is derived from an EMBL/GenBank/DDBJ whole genome shotgun (WGS) entry which is preliminary data.</text>
</comment>
<evidence type="ECO:0000256" key="1">
    <source>
        <dbReference type="ARBA" id="ARBA00010113"/>
    </source>
</evidence>
<keyword evidence="8 12" id="KW-0342">GTP-binding</keyword>
<keyword evidence="4 12" id="KW-0548">Nucleotidyltransferase</keyword>
<dbReference type="AlphaFoldDB" id="A0AAW1DN73"/>
<evidence type="ECO:0000256" key="3">
    <source>
        <dbReference type="ARBA" id="ARBA00022694"/>
    </source>
</evidence>